<organism evidence="1 2">
    <name type="scientific">Rhizobium leguminosarum bv. trifolii (strain WSM1325)</name>
    <dbReference type="NCBI Taxonomy" id="395491"/>
    <lineage>
        <taxon>Bacteria</taxon>
        <taxon>Pseudomonadati</taxon>
        <taxon>Pseudomonadota</taxon>
        <taxon>Alphaproteobacteria</taxon>
        <taxon>Hyphomicrobiales</taxon>
        <taxon>Rhizobiaceae</taxon>
        <taxon>Rhizobium/Agrobacterium group</taxon>
        <taxon>Rhizobium</taxon>
    </lineage>
</organism>
<keyword evidence="1" id="KW-0614">Plasmid</keyword>
<dbReference type="HOGENOM" id="CLU_2303761_0_0_5"/>
<reference evidence="1 2" key="1">
    <citation type="journal article" date="2010" name="Stand. Genomic Sci.">
        <title>Complete genome sequence of Rhizobium leguminosarum bv. trifolii strain WSM1325, an effective microsymbiont of annual Mediterranean clovers.</title>
        <authorList>
            <person name="Reeve W."/>
            <person name="O'Hara G."/>
            <person name="Chain P."/>
            <person name="Ardley J."/>
            <person name="Brau L."/>
            <person name="Nandesena K."/>
            <person name="Tiwari R."/>
            <person name="Copeland A."/>
            <person name="Nolan M."/>
            <person name="Han C."/>
            <person name="Brettin T."/>
            <person name="Land M."/>
            <person name="Ovchinikova G."/>
            <person name="Ivanova N."/>
            <person name="Mavromatis K."/>
            <person name="Markowitz V."/>
            <person name="Kyrpides N."/>
            <person name="Melino V."/>
            <person name="Denton M."/>
            <person name="Yates R."/>
            <person name="Howieson J."/>
        </authorList>
    </citation>
    <scope>NUCLEOTIDE SEQUENCE [LARGE SCALE GENOMIC DNA]</scope>
    <source>
        <strain evidence="2">WSM1325</strain>
        <plasmid evidence="2">Plasmid pR132503</plasmid>
    </source>
</reference>
<protein>
    <submittedName>
        <fullName evidence="1">Uncharacterized protein</fullName>
    </submittedName>
</protein>
<proteinExistence type="predicted"/>
<dbReference type="EMBL" id="CP001625">
    <property type="protein sequence ID" value="ACS60380.1"/>
    <property type="molecule type" value="Genomic_DNA"/>
</dbReference>
<name>C6B8Z2_RHILS</name>
<dbReference type="KEGG" id="rlg:Rleg_5564"/>
<sequence>MDRLVYFKRMASDPAALDTVVRRIIVRKIVDELQEICDSEASGGADRYPAVDGLLRTIRASTISIGKADHRCWQKIVDELLQLRATMVDLKAGHGGKTSH</sequence>
<dbReference type="AlphaFoldDB" id="C6B8Z2"/>
<gene>
    <name evidence="1" type="ordered locus">Rleg_5564</name>
</gene>
<accession>C6B8Z2</accession>
<dbReference type="Proteomes" id="UP000002256">
    <property type="component" value="Plasmid pR132503"/>
</dbReference>
<evidence type="ECO:0000313" key="2">
    <source>
        <dbReference type="Proteomes" id="UP000002256"/>
    </source>
</evidence>
<evidence type="ECO:0000313" key="1">
    <source>
        <dbReference type="EMBL" id="ACS60380.1"/>
    </source>
</evidence>
<dbReference type="OrthoDB" id="8396170at2"/>
<geneLocation type="plasmid" evidence="1 2">
    <name>pR132503</name>
</geneLocation>